<dbReference type="CDD" id="cd02440">
    <property type="entry name" value="AdoMet_MTases"/>
    <property type="match status" value="1"/>
</dbReference>
<evidence type="ECO:0000313" key="2">
    <source>
        <dbReference type="EMBL" id="QDU30338.1"/>
    </source>
</evidence>
<name>A0A517YJE1_9BACT</name>
<dbReference type="EMBL" id="CP036274">
    <property type="protein sequence ID" value="QDU30338.1"/>
    <property type="molecule type" value="Genomic_DNA"/>
</dbReference>
<dbReference type="Proteomes" id="UP000315017">
    <property type="component" value="Chromosome"/>
</dbReference>
<dbReference type="GO" id="GO:0043770">
    <property type="term" value="F:demethylmenaquinone methyltransferase activity"/>
    <property type="evidence" value="ECO:0007669"/>
    <property type="project" value="UniProtKB-EC"/>
</dbReference>
<dbReference type="InterPro" id="IPR041698">
    <property type="entry name" value="Methyltransf_25"/>
</dbReference>
<organism evidence="2 3">
    <name type="scientific">Anatilimnocola aggregata</name>
    <dbReference type="NCBI Taxonomy" id="2528021"/>
    <lineage>
        <taxon>Bacteria</taxon>
        <taxon>Pseudomonadati</taxon>
        <taxon>Planctomycetota</taxon>
        <taxon>Planctomycetia</taxon>
        <taxon>Pirellulales</taxon>
        <taxon>Pirellulaceae</taxon>
        <taxon>Anatilimnocola</taxon>
    </lineage>
</organism>
<dbReference type="RefSeq" id="WP_145095626.1">
    <property type="nucleotide sequence ID" value="NZ_CP036274.1"/>
</dbReference>
<protein>
    <submittedName>
        <fullName evidence="2">Ubiquinone/menaquinone biosynthesis C-methyltransferase UbiE</fullName>
        <ecNumber evidence="2">2.1.1.163</ecNumber>
    </submittedName>
</protein>
<dbReference type="Pfam" id="PF13649">
    <property type="entry name" value="Methyltransf_25"/>
    <property type="match status" value="1"/>
</dbReference>
<accession>A0A517YJE1</accession>
<keyword evidence="2" id="KW-0830">Ubiquinone</keyword>
<dbReference type="AlphaFoldDB" id="A0A517YJE1"/>
<reference evidence="2 3" key="1">
    <citation type="submission" date="2019-02" db="EMBL/GenBank/DDBJ databases">
        <title>Deep-cultivation of Planctomycetes and their phenomic and genomic characterization uncovers novel biology.</title>
        <authorList>
            <person name="Wiegand S."/>
            <person name="Jogler M."/>
            <person name="Boedeker C."/>
            <person name="Pinto D."/>
            <person name="Vollmers J."/>
            <person name="Rivas-Marin E."/>
            <person name="Kohn T."/>
            <person name="Peeters S.H."/>
            <person name="Heuer A."/>
            <person name="Rast P."/>
            <person name="Oberbeckmann S."/>
            <person name="Bunk B."/>
            <person name="Jeske O."/>
            <person name="Meyerdierks A."/>
            <person name="Storesund J.E."/>
            <person name="Kallscheuer N."/>
            <person name="Luecker S."/>
            <person name="Lage O.M."/>
            <person name="Pohl T."/>
            <person name="Merkel B.J."/>
            <person name="Hornburger P."/>
            <person name="Mueller R.-W."/>
            <person name="Bruemmer F."/>
            <person name="Labrenz M."/>
            <person name="Spormann A.M."/>
            <person name="Op den Camp H."/>
            <person name="Overmann J."/>
            <person name="Amann R."/>
            <person name="Jetten M.S.M."/>
            <person name="Mascher T."/>
            <person name="Medema M.H."/>
            <person name="Devos D.P."/>
            <person name="Kaster A.-K."/>
            <person name="Ovreas L."/>
            <person name="Rohde M."/>
            <person name="Galperin M.Y."/>
            <person name="Jogler C."/>
        </authorList>
    </citation>
    <scope>NUCLEOTIDE SEQUENCE [LARGE SCALE GENOMIC DNA]</scope>
    <source>
        <strain evidence="2 3">ETA_A8</strain>
    </source>
</reference>
<dbReference type="Gene3D" id="3.40.50.150">
    <property type="entry name" value="Vaccinia Virus protein VP39"/>
    <property type="match status" value="1"/>
</dbReference>
<evidence type="ECO:0000259" key="1">
    <source>
        <dbReference type="Pfam" id="PF13649"/>
    </source>
</evidence>
<keyword evidence="3" id="KW-1185">Reference proteome</keyword>
<dbReference type="KEGG" id="aagg:ETAA8_54660"/>
<dbReference type="PANTHER" id="PTHR47473:SF1">
    <property type="entry name" value="METHYLTRANSFERASE DOMAIN-CONTAINING PROTEIN"/>
    <property type="match status" value="1"/>
</dbReference>
<dbReference type="GO" id="GO:0032259">
    <property type="term" value="P:methylation"/>
    <property type="evidence" value="ECO:0007669"/>
    <property type="project" value="UniProtKB-KW"/>
</dbReference>
<sequence>MGWWSDLKILYHLALKPVRGKDHAARLESFYSGQAEAYDDFRKRLLKGRQEMYSAVPIPENGLWVDMGGGTGANLEYIADKLPKLRKAYVLDLSPSLLAVAQKRITSRGWTNVETVEADATTFQPADGPADVVTFSYSLTMIPDWFAAIENAIAMLKPGGTLGVVDFYVSRKYPRDGLKRHSWLTRTFWPTWFAMDNVYPSSDHVPFLHRHFEPQRFDEEKAKVPYIPLMRMPYYVFVGKKR</sequence>
<feature type="domain" description="Methyltransferase" evidence="1">
    <location>
        <begin position="65"/>
        <end position="160"/>
    </location>
</feature>
<proteinExistence type="predicted"/>
<dbReference type="OrthoDB" id="9791837at2"/>
<keyword evidence="2" id="KW-0489">Methyltransferase</keyword>
<dbReference type="EC" id="2.1.1.163" evidence="2"/>
<dbReference type="InterPro" id="IPR029063">
    <property type="entry name" value="SAM-dependent_MTases_sf"/>
</dbReference>
<dbReference type="PANTHER" id="PTHR47473">
    <property type="entry name" value="BTA1P"/>
    <property type="match status" value="1"/>
</dbReference>
<evidence type="ECO:0000313" key="3">
    <source>
        <dbReference type="Proteomes" id="UP000315017"/>
    </source>
</evidence>
<keyword evidence="2" id="KW-0808">Transferase</keyword>
<gene>
    <name evidence="2" type="primary">ubiE_7</name>
    <name evidence="2" type="ORF">ETAA8_54660</name>
</gene>
<dbReference type="SUPFAM" id="SSF53335">
    <property type="entry name" value="S-adenosyl-L-methionine-dependent methyltransferases"/>
    <property type="match status" value="1"/>
</dbReference>